<evidence type="ECO:0000313" key="2">
    <source>
        <dbReference type="Proteomes" id="UP000308886"/>
    </source>
</evidence>
<organism evidence="1 2">
    <name type="scientific">Palleniella muris</name>
    <dbReference type="NCBI Taxonomy" id="3038145"/>
    <lineage>
        <taxon>Bacteria</taxon>
        <taxon>Pseudomonadati</taxon>
        <taxon>Bacteroidota</taxon>
        <taxon>Bacteroidia</taxon>
        <taxon>Bacteroidales</taxon>
        <taxon>Prevotellaceae</taxon>
        <taxon>Palleniella</taxon>
    </lineage>
</organism>
<accession>A0AC61QLW3</accession>
<protein>
    <submittedName>
        <fullName evidence="1">DUF2807 domain-containing protein</fullName>
    </submittedName>
</protein>
<comment type="caution">
    <text evidence="1">The sequence shown here is derived from an EMBL/GenBank/DDBJ whole genome shotgun (WGS) entry which is preliminary data.</text>
</comment>
<proteinExistence type="predicted"/>
<reference evidence="1" key="1">
    <citation type="submission" date="2019-04" db="EMBL/GenBank/DDBJ databases">
        <title>Microbes associate with the intestines of laboratory mice.</title>
        <authorList>
            <person name="Navarre W."/>
            <person name="Wong E."/>
            <person name="Huang K."/>
            <person name="Tropini C."/>
            <person name="Ng K."/>
            <person name="Yu B."/>
        </authorList>
    </citation>
    <scope>NUCLEOTIDE SEQUENCE</scope>
    <source>
        <strain evidence="1">NM73_A23</strain>
    </source>
</reference>
<keyword evidence="2" id="KW-1185">Reference proteome</keyword>
<name>A0AC61QLW3_9BACT</name>
<dbReference type="EMBL" id="SRZC01000031">
    <property type="protein sequence ID" value="TGX80018.1"/>
    <property type="molecule type" value="Genomic_DNA"/>
</dbReference>
<sequence>MKAMKMNIPVIAAVAVLTFAACSVRIVDNKELNGEMVEKTFDIKDFNRLKISTYCDVYYAVGDSFSVRVKTSEGLMKDLIMENKDSMLRISRVDGSKNMRVWRINQTKSGNQKIYITAPYLKEIKVNGSAGFICKDTICTEDFCVRIAGSGDVKLAGVRANSVEFDMAGSGDIKAGLQNVEWSGFKIAGSGDMDINFQDCGEASVSIAGSGDVKLKGTLGTFTQSVAGSGDIETKELQLTGKKRQ</sequence>
<evidence type="ECO:0000313" key="1">
    <source>
        <dbReference type="EMBL" id="TGX80018.1"/>
    </source>
</evidence>
<gene>
    <name evidence="1" type="ORF">E5358_13820</name>
</gene>
<dbReference type="Proteomes" id="UP000308886">
    <property type="component" value="Unassembled WGS sequence"/>
</dbReference>